<dbReference type="PATRIC" id="fig|480.237.peg.1396"/>
<dbReference type="Proteomes" id="UP000078228">
    <property type="component" value="Unassembled WGS sequence"/>
</dbReference>
<dbReference type="AlphaFoldDB" id="A0A198UJR3"/>
<keyword evidence="2" id="KW-1185">Reference proteome</keyword>
<gene>
    <name evidence="1" type="ORF">AO384_0874</name>
</gene>
<organism evidence="1 2">
    <name type="scientific">Moraxella catarrhalis</name>
    <name type="common">Branhamella catarrhalis</name>
    <dbReference type="NCBI Taxonomy" id="480"/>
    <lineage>
        <taxon>Bacteria</taxon>
        <taxon>Pseudomonadati</taxon>
        <taxon>Pseudomonadota</taxon>
        <taxon>Gammaproteobacteria</taxon>
        <taxon>Moraxellales</taxon>
        <taxon>Moraxellaceae</taxon>
        <taxon>Moraxella</taxon>
    </lineage>
</organism>
<name>A0A198UJR3_MORCA</name>
<sequence>MFYHQFHQTSKLTIIHTIWQNLCDRLFKLWFMQGFSNQYHDITSTKHQVTSSITSINGKII</sequence>
<proteinExistence type="predicted"/>
<comment type="caution">
    <text evidence="1">The sequence shown here is derived from an EMBL/GenBank/DDBJ whole genome shotgun (WGS) entry which is preliminary data.</text>
</comment>
<protein>
    <submittedName>
        <fullName evidence="1">Uncharacterized protein</fullName>
    </submittedName>
</protein>
<evidence type="ECO:0000313" key="2">
    <source>
        <dbReference type="Proteomes" id="UP000078228"/>
    </source>
</evidence>
<dbReference type="EMBL" id="LXHC01000016">
    <property type="protein sequence ID" value="OAU96713.1"/>
    <property type="molecule type" value="Genomic_DNA"/>
</dbReference>
<reference evidence="1 2" key="1">
    <citation type="journal article" date="2016" name="Genome Biol. Evol.">
        <title>Comparative Genomic Analyses of the Moraxella catarrhalis Serosensitive and Seroresistant Lineages Demonstrate Their Independent Evolution.</title>
        <authorList>
            <person name="Earl J.P."/>
            <person name="de Vries S.P."/>
            <person name="Ahmed A."/>
            <person name="Powell E."/>
            <person name="Schultz M.P."/>
            <person name="Hermans P.W."/>
            <person name="Hill D.J."/>
            <person name="Zhou Z."/>
            <person name="Constantinidou C.I."/>
            <person name="Hu F.Z."/>
            <person name="Bootsma H.J."/>
            <person name="Ehrlich G.D."/>
        </authorList>
    </citation>
    <scope>NUCLEOTIDE SEQUENCE [LARGE SCALE GENOMIC DNA]</scope>
    <source>
        <strain evidence="1 2">Z7542</strain>
    </source>
</reference>
<evidence type="ECO:0000313" key="1">
    <source>
        <dbReference type="EMBL" id="OAU96713.1"/>
    </source>
</evidence>
<accession>A0A198UJR3</accession>